<evidence type="ECO:0000313" key="1">
    <source>
        <dbReference type="EMBL" id="MQY10336.1"/>
    </source>
</evidence>
<dbReference type="EMBL" id="WEGJ01000001">
    <property type="protein sequence ID" value="MQY10336.1"/>
    <property type="molecule type" value="Genomic_DNA"/>
</dbReference>
<sequence>MIRFRLRPLDRIEPWGDETPKLHWFGLSDGWYWLEAGSHELLRYTGPDDPPYVDYYVARLWEDLREILPTVLEPVPADLVTFIADDVPPWGDDEITDAVLAAYSWHGEHWLNLGYLSSAPRLRFWRTTDDGDTVTLDWRRSPGFTGPATARIAVPTEDFRAAVREFDDAFLAAMAERVREVVAAGGVPGVEIDLDRLRREHRTRVAPVPERSARTDWELVRAGVRELRQRRA</sequence>
<comment type="caution">
    <text evidence="1">The sequence shown here is derived from an EMBL/GenBank/DDBJ whole genome shotgun (WGS) entry which is preliminary data.</text>
</comment>
<dbReference type="OrthoDB" id="8216186at2"/>
<dbReference type="AlphaFoldDB" id="A0A7K0CAB6"/>
<keyword evidence="2" id="KW-1185">Reference proteome</keyword>
<evidence type="ECO:0000313" key="2">
    <source>
        <dbReference type="Proteomes" id="UP000466345"/>
    </source>
</evidence>
<organism evidence="1 2">
    <name type="scientific">Streptomyces smaragdinus</name>
    <dbReference type="NCBI Taxonomy" id="2585196"/>
    <lineage>
        <taxon>Bacteria</taxon>
        <taxon>Bacillati</taxon>
        <taxon>Actinomycetota</taxon>
        <taxon>Actinomycetes</taxon>
        <taxon>Kitasatosporales</taxon>
        <taxon>Streptomycetaceae</taxon>
        <taxon>Streptomyces</taxon>
    </lineage>
</organism>
<accession>A0A7K0CAB6</accession>
<gene>
    <name evidence="1" type="ORF">SRB5_04430</name>
</gene>
<proteinExistence type="predicted"/>
<protein>
    <submittedName>
        <fullName evidence="1">Uncharacterized protein</fullName>
    </submittedName>
</protein>
<reference evidence="1 2" key="1">
    <citation type="submission" date="2019-10" db="EMBL/GenBank/DDBJ databases">
        <title>Streptomyces smaragdinus sp. nov. and Streptomyces fabii sp. nov., isolated from the gut of fungus growing-termite Macrotermes natalensis.</title>
        <authorList>
            <person name="Schwitalla J."/>
            <person name="Benndorf R."/>
            <person name="Martin K."/>
            <person name="De Beer W."/>
            <person name="Kaster A.-K."/>
            <person name="Vollmers J."/>
            <person name="Poulsen M."/>
            <person name="Beemelmanns C."/>
        </authorList>
    </citation>
    <scope>NUCLEOTIDE SEQUENCE [LARGE SCALE GENOMIC DNA]</scope>
    <source>
        <strain evidence="1 2">RB5</strain>
    </source>
</reference>
<dbReference type="Pfam" id="PF19446">
    <property type="entry name" value="DUF5984"/>
    <property type="match status" value="1"/>
</dbReference>
<name>A0A7K0CAB6_9ACTN</name>
<dbReference type="RefSeq" id="WP_153449645.1">
    <property type="nucleotide sequence ID" value="NZ_WEGJ01000001.1"/>
</dbReference>
<dbReference type="Proteomes" id="UP000466345">
    <property type="component" value="Unassembled WGS sequence"/>
</dbReference>
<dbReference type="InterPro" id="IPR046026">
    <property type="entry name" value="DUF5984"/>
</dbReference>